<dbReference type="GO" id="GO:0008234">
    <property type="term" value="F:cysteine-type peptidase activity"/>
    <property type="evidence" value="ECO:0007669"/>
    <property type="project" value="UniProtKB-KW"/>
</dbReference>
<keyword evidence="5" id="KW-0732">Signal</keyword>
<evidence type="ECO:0000256" key="5">
    <source>
        <dbReference type="SAM" id="SignalP"/>
    </source>
</evidence>
<dbReference type="EMBL" id="BJUA01000001">
    <property type="protein sequence ID" value="GEK16604.1"/>
    <property type="molecule type" value="Genomic_DNA"/>
</dbReference>
<evidence type="ECO:0000256" key="4">
    <source>
        <dbReference type="ARBA" id="ARBA00022807"/>
    </source>
</evidence>
<keyword evidence="8" id="KW-1185">Reference proteome</keyword>
<name>A0A510UPM2_9CELL</name>
<protein>
    <recommendedName>
        <fullName evidence="6">NlpC/P60 domain-containing protein</fullName>
    </recommendedName>
</protein>
<evidence type="ECO:0000259" key="6">
    <source>
        <dbReference type="PROSITE" id="PS51935"/>
    </source>
</evidence>
<reference evidence="7 8" key="1">
    <citation type="submission" date="2019-07" db="EMBL/GenBank/DDBJ databases">
        <title>Whole genome shotgun sequence of Cellulomonas persica NBRC 101101.</title>
        <authorList>
            <person name="Hosoyama A."/>
            <person name="Uohara A."/>
            <person name="Ohji S."/>
            <person name="Ichikawa N."/>
        </authorList>
    </citation>
    <scope>NUCLEOTIDE SEQUENCE [LARGE SCALE GENOMIC DNA]</scope>
    <source>
        <strain evidence="7 8">NBRC 101101</strain>
    </source>
</reference>
<evidence type="ECO:0000313" key="8">
    <source>
        <dbReference type="Proteomes" id="UP000321386"/>
    </source>
</evidence>
<keyword evidence="2" id="KW-0645">Protease</keyword>
<evidence type="ECO:0000313" key="7">
    <source>
        <dbReference type="EMBL" id="GEK16604.1"/>
    </source>
</evidence>
<dbReference type="Pfam" id="PF00877">
    <property type="entry name" value="NLPC_P60"/>
    <property type="match status" value="1"/>
</dbReference>
<dbReference type="AlphaFoldDB" id="A0A510UPM2"/>
<dbReference type="Proteomes" id="UP000321386">
    <property type="component" value="Unassembled WGS sequence"/>
</dbReference>
<feature type="domain" description="NlpC/P60" evidence="6">
    <location>
        <begin position="291"/>
        <end position="425"/>
    </location>
</feature>
<keyword evidence="4" id="KW-0788">Thiol protease</keyword>
<feature type="signal peptide" evidence="5">
    <location>
        <begin position="1"/>
        <end position="32"/>
    </location>
</feature>
<dbReference type="PROSITE" id="PS51935">
    <property type="entry name" value="NLPC_P60"/>
    <property type="match status" value="1"/>
</dbReference>
<evidence type="ECO:0000256" key="1">
    <source>
        <dbReference type="ARBA" id="ARBA00007074"/>
    </source>
</evidence>
<dbReference type="SUPFAM" id="SSF54001">
    <property type="entry name" value="Cysteine proteinases"/>
    <property type="match status" value="1"/>
</dbReference>
<dbReference type="InterPro" id="IPR051794">
    <property type="entry name" value="PG_Endopeptidase_C40"/>
</dbReference>
<comment type="similarity">
    <text evidence="1">Belongs to the peptidase C40 family.</text>
</comment>
<dbReference type="PANTHER" id="PTHR47359:SF3">
    <property type="entry name" value="NLP_P60 DOMAIN-CONTAINING PROTEIN-RELATED"/>
    <property type="match status" value="1"/>
</dbReference>
<comment type="caution">
    <text evidence="7">The sequence shown here is derived from an EMBL/GenBank/DDBJ whole genome shotgun (WGS) entry which is preliminary data.</text>
</comment>
<sequence length="425" mass="45061">MRNRILRMCAATAAASLLTTAGLAAAATQAGAADEPYYSPSSTVSDASLDPHSYICEGNNASIYGTLSDGRITYTSISPKTGTRVGPEISTTKLGFTVRASAALNFNTLLVTDASTGALWRVDISSNSDGVSYSKTKLASSGWTHDSLTYDGSAYLYGIADGLLIRYTVKASKPSLSQITGRTEIGTGFTLKAIAASGPESFYGTTSDGKLVEYLFKGTTWKRTLLAASGFGSVSRLASPFGGIIYGVDADGAMSWNEQTSTSLNRHLGKPIDASGWTQKTISGVPGACASSQVTVAVDWALAHDDMDYLLGASLTSTKYIDCSGLTNRSWGAAFDYWTADLQSTWQDARSSRDQYALTSWRVPFEDLQPGDIIAFGQSTSTVTDDHVALYMGSGRVVDAVKDQGVRVATVASNGRMPYVIRPHR</sequence>
<evidence type="ECO:0000256" key="2">
    <source>
        <dbReference type="ARBA" id="ARBA00022670"/>
    </source>
</evidence>
<feature type="chain" id="PRO_5022196008" description="NlpC/P60 domain-containing protein" evidence="5">
    <location>
        <begin position="33"/>
        <end position="425"/>
    </location>
</feature>
<keyword evidence="3" id="KW-0378">Hydrolase</keyword>
<evidence type="ECO:0000256" key="3">
    <source>
        <dbReference type="ARBA" id="ARBA00022801"/>
    </source>
</evidence>
<accession>A0A510UPM2</accession>
<dbReference type="InterPro" id="IPR038765">
    <property type="entry name" value="Papain-like_cys_pep_sf"/>
</dbReference>
<gene>
    <name evidence="7" type="ORF">CPE01_03370</name>
</gene>
<organism evidence="7 8">
    <name type="scientific">Cellulomonas persica</name>
    <dbReference type="NCBI Taxonomy" id="76861"/>
    <lineage>
        <taxon>Bacteria</taxon>
        <taxon>Bacillati</taxon>
        <taxon>Actinomycetota</taxon>
        <taxon>Actinomycetes</taxon>
        <taxon>Micrococcales</taxon>
        <taxon>Cellulomonadaceae</taxon>
        <taxon>Cellulomonas</taxon>
    </lineage>
</organism>
<dbReference type="InterPro" id="IPR000064">
    <property type="entry name" value="NLP_P60_dom"/>
</dbReference>
<dbReference type="PANTHER" id="PTHR47359">
    <property type="entry name" value="PEPTIDOGLYCAN DL-ENDOPEPTIDASE CWLO"/>
    <property type="match status" value="1"/>
</dbReference>
<proteinExistence type="inferred from homology"/>
<dbReference type="Gene3D" id="2.115.10.10">
    <property type="entry name" value="Tachylectin 2"/>
    <property type="match status" value="1"/>
</dbReference>
<dbReference type="GO" id="GO:0006508">
    <property type="term" value="P:proteolysis"/>
    <property type="evidence" value="ECO:0007669"/>
    <property type="project" value="UniProtKB-KW"/>
</dbReference>
<dbReference type="Gene3D" id="3.90.1720.10">
    <property type="entry name" value="endopeptidase domain like (from Nostoc punctiforme)"/>
    <property type="match status" value="1"/>
</dbReference>